<dbReference type="Gene3D" id="3.60.40.10">
    <property type="entry name" value="PPM-type phosphatase domain"/>
    <property type="match status" value="1"/>
</dbReference>
<gene>
    <name evidence="3" type="ORF">BN765_00127</name>
</gene>
<evidence type="ECO:0000259" key="1">
    <source>
        <dbReference type="SMART" id="SM00331"/>
    </source>
</evidence>
<evidence type="ECO:0000313" key="3">
    <source>
        <dbReference type="EMBL" id="CDA40929.1"/>
    </source>
</evidence>
<proteinExistence type="predicted"/>
<feature type="domain" description="PPM-type phosphatase" evidence="2">
    <location>
        <begin position="4"/>
        <end position="250"/>
    </location>
</feature>
<comment type="caution">
    <text evidence="3">The sequence shown here is derived from an EMBL/GenBank/DDBJ whole genome shotgun (WGS) entry which is preliminary data.</text>
</comment>
<evidence type="ECO:0000313" key="4">
    <source>
        <dbReference type="Proteomes" id="UP000018175"/>
    </source>
</evidence>
<dbReference type="EMBL" id="CBBU010000086">
    <property type="protein sequence ID" value="CDA40929.1"/>
    <property type="molecule type" value="Genomic_DNA"/>
</dbReference>
<dbReference type="SUPFAM" id="SSF81606">
    <property type="entry name" value="PP2C-like"/>
    <property type="match status" value="1"/>
</dbReference>
<dbReference type="SMART" id="SM00332">
    <property type="entry name" value="PP2Cc"/>
    <property type="match status" value="1"/>
</dbReference>
<dbReference type="CDD" id="cd00143">
    <property type="entry name" value="PP2Cc"/>
    <property type="match status" value="1"/>
</dbReference>
<dbReference type="Proteomes" id="UP000018175">
    <property type="component" value="Unassembled WGS sequence"/>
</dbReference>
<accession>R5ZWW2</accession>
<reference evidence="3" key="1">
    <citation type="submission" date="2012-11" db="EMBL/GenBank/DDBJ databases">
        <title>Dependencies among metagenomic species, viruses, plasmids and units of genetic variation.</title>
        <authorList>
            <person name="Nielsen H.B."/>
            <person name="Almeida M."/>
            <person name="Juncker A.S."/>
            <person name="Rasmussen S."/>
            <person name="Li J."/>
            <person name="Sunagawa S."/>
            <person name="Plichta D."/>
            <person name="Gautier L."/>
            <person name="Le Chatelier E."/>
            <person name="Peletier E."/>
            <person name="Bonde I."/>
            <person name="Nielsen T."/>
            <person name="Manichanh C."/>
            <person name="Arumugam M."/>
            <person name="Batto J."/>
            <person name="Santos M.B.Q.D."/>
            <person name="Blom N."/>
            <person name="Borruel N."/>
            <person name="Burgdorf K.S."/>
            <person name="Boumezbeur F."/>
            <person name="Casellas F."/>
            <person name="Dore J."/>
            <person name="Guarner F."/>
            <person name="Hansen T."/>
            <person name="Hildebrand F."/>
            <person name="Kaas R.S."/>
            <person name="Kennedy S."/>
            <person name="Kristiansen K."/>
            <person name="Kultima J.R."/>
            <person name="Leonard P."/>
            <person name="Levenez F."/>
            <person name="Lund O."/>
            <person name="Moumen B."/>
            <person name="Le Paslier D."/>
            <person name="Pons N."/>
            <person name="Pedersen O."/>
            <person name="Prifti E."/>
            <person name="Qin J."/>
            <person name="Raes J."/>
            <person name="Tap J."/>
            <person name="Tims S."/>
            <person name="Ussery D.W."/>
            <person name="Yamada T."/>
            <person name="MetaHit consortium"/>
            <person name="Renault P."/>
            <person name="Sicheritz-Ponten T."/>
            <person name="Bork P."/>
            <person name="Wang J."/>
            <person name="Brunak S."/>
            <person name="Ehrlich S.D."/>
        </authorList>
    </citation>
    <scope>NUCLEOTIDE SEQUENCE [LARGE SCALE GENOMIC DNA]</scope>
</reference>
<sequence>MHYMVVADTDVGIVKDTNQDSILVKQARYKEKEIVMAIICDGMGGLSKGELASATVIRALAQWFDNELPKEIDNLNMDVIGGKWSLLLKNLNNKIIQYGQRTDVSLGTTFTGMLFCDDQYLICHVGDTRAYYIGQALQQLTTDQTFIAREIAKGTMTVEQAKTDKRRNLLLQCIGASDKVEPQIIKGRIAEGVYMLCSDGFRHEITSEEIYTHFKPSKLKNKESMHANARTLIDENKKRQEKDNISVVLIKVYQEDWQ</sequence>
<organism evidence="3 4">
    <name type="scientific">Lachnospira eligens CAG:72</name>
    <dbReference type="NCBI Taxonomy" id="1263077"/>
    <lineage>
        <taxon>Bacteria</taxon>
        <taxon>Bacillati</taxon>
        <taxon>Bacillota</taxon>
        <taxon>Clostridia</taxon>
        <taxon>Lachnospirales</taxon>
        <taxon>Lachnospiraceae</taxon>
        <taxon>Lachnospira</taxon>
    </lineage>
</organism>
<dbReference type="SMART" id="SM00331">
    <property type="entry name" value="PP2C_SIG"/>
    <property type="match status" value="1"/>
</dbReference>
<protein>
    <submittedName>
        <fullName evidence="3">Protein serine/threonine phosphatase</fullName>
    </submittedName>
</protein>
<dbReference type="InterPro" id="IPR036457">
    <property type="entry name" value="PPM-type-like_dom_sf"/>
</dbReference>
<dbReference type="InterPro" id="IPR001932">
    <property type="entry name" value="PPM-type_phosphatase-like_dom"/>
</dbReference>
<feature type="domain" description="PPM-type phosphatase" evidence="1">
    <location>
        <begin position="9"/>
        <end position="252"/>
    </location>
</feature>
<dbReference type="AlphaFoldDB" id="R5ZWW2"/>
<evidence type="ECO:0000259" key="2">
    <source>
        <dbReference type="SMART" id="SM00332"/>
    </source>
</evidence>
<name>R5ZWW2_9FIRM</name>
<dbReference type="Pfam" id="PF13672">
    <property type="entry name" value="PP2C_2"/>
    <property type="match status" value="1"/>
</dbReference>